<name>A0ABW3K596_9BACT</name>
<dbReference type="Proteomes" id="UP001597112">
    <property type="component" value="Unassembled WGS sequence"/>
</dbReference>
<dbReference type="PANTHER" id="PTHR43280:SF32">
    <property type="entry name" value="TRANSCRIPTIONAL REGULATORY PROTEIN"/>
    <property type="match status" value="1"/>
</dbReference>
<evidence type="ECO:0000256" key="3">
    <source>
        <dbReference type="ARBA" id="ARBA00023163"/>
    </source>
</evidence>
<evidence type="ECO:0000256" key="2">
    <source>
        <dbReference type="ARBA" id="ARBA00023125"/>
    </source>
</evidence>
<organism evidence="5 6">
    <name type="scientific">Ohtaekwangia kribbensis</name>
    <dbReference type="NCBI Taxonomy" id="688913"/>
    <lineage>
        <taxon>Bacteria</taxon>
        <taxon>Pseudomonadati</taxon>
        <taxon>Bacteroidota</taxon>
        <taxon>Cytophagia</taxon>
        <taxon>Cytophagales</taxon>
        <taxon>Fulvivirgaceae</taxon>
        <taxon>Ohtaekwangia</taxon>
    </lineage>
</organism>
<comment type="caution">
    <text evidence="5">The sequence shown here is derived from an EMBL/GenBank/DDBJ whole genome shotgun (WGS) entry which is preliminary data.</text>
</comment>
<protein>
    <submittedName>
        <fullName evidence="5">Helix-turn-helix domain-containing protein</fullName>
    </submittedName>
</protein>
<dbReference type="PROSITE" id="PS01124">
    <property type="entry name" value="HTH_ARAC_FAMILY_2"/>
    <property type="match status" value="1"/>
</dbReference>
<dbReference type="PANTHER" id="PTHR43280">
    <property type="entry name" value="ARAC-FAMILY TRANSCRIPTIONAL REGULATOR"/>
    <property type="match status" value="1"/>
</dbReference>
<evidence type="ECO:0000256" key="1">
    <source>
        <dbReference type="ARBA" id="ARBA00023015"/>
    </source>
</evidence>
<dbReference type="Gene3D" id="1.10.10.60">
    <property type="entry name" value="Homeodomain-like"/>
    <property type="match status" value="1"/>
</dbReference>
<keyword evidence="3" id="KW-0804">Transcription</keyword>
<sequence>MQRSETLADFYKRYPAIYQTQPGAVPHQALGAFNVNSRDSCNRYAPYNRRDYYKISLIIGQGNLYYADKTIEIDRTALVFFNPQVPYAWEATSEKQGGYFCLFTADFIHAQGNVSILESPLFQIGGSPVFFIDKKQEVELCAIFEKMLAERDSEYIYKYDLLRTYVNLVIHEAMKFRPMDTQHHHPSASSRIASLFIELLERQFPVDSIEHSLKLRTANDYASHLSIHPNHLNRAVRDVTGKTTTEHITGRIVKEAKALLMHTDWSVAEIAYCLGFEYPAYFNNFFKKQTTLTPRSFRK</sequence>
<dbReference type="RefSeq" id="WP_377580615.1">
    <property type="nucleotide sequence ID" value="NZ_JBHTKA010000007.1"/>
</dbReference>
<keyword evidence="2" id="KW-0238">DNA-binding</keyword>
<dbReference type="InterPro" id="IPR018060">
    <property type="entry name" value="HTH_AraC"/>
</dbReference>
<accession>A0ABW3K596</accession>
<evidence type="ECO:0000313" key="5">
    <source>
        <dbReference type="EMBL" id="MFD1001168.1"/>
    </source>
</evidence>
<evidence type="ECO:0000313" key="6">
    <source>
        <dbReference type="Proteomes" id="UP001597112"/>
    </source>
</evidence>
<dbReference type="SUPFAM" id="SSF46689">
    <property type="entry name" value="Homeodomain-like"/>
    <property type="match status" value="1"/>
</dbReference>
<evidence type="ECO:0000259" key="4">
    <source>
        <dbReference type="PROSITE" id="PS01124"/>
    </source>
</evidence>
<keyword evidence="6" id="KW-1185">Reference proteome</keyword>
<dbReference type="InterPro" id="IPR009057">
    <property type="entry name" value="Homeodomain-like_sf"/>
</dbReference>
<reference evidence="6" key="1">
    <citation type="journal article" date="2019" name="Int. J. Syst. Evol. Microbiol.">
        <title>The Global Catalogue of Microorganisms (GCM) 10K type strain sequencing project: providing services to taxonomists for standard genome sequencing and annotation.</title>
        <authorList>
            <consortium name="The Broad Institute Genomics Platform"/>
            <consortium name="The Broad Institute Genome Sequencing Center for Infectious Disease"/>
            <person name="Wu L."/>
            <person name="Ma J."/>
        </authorList>
    </citation>
    <scope>NUCLEOTIDE SEQUENCE [LARGE SCALE GENOMIC DNA]</scope>
    <source>
        <strain evidence="6">CCUG 58938</strain>
    </source>
</reference>
<dbReference type="SMART" id="SM00342">
    <property type="entry name" value="HTH_ARAC"/>
    <property type="match status" value="1"/>
</dbReference>
<feature type="domain" description="HTH araC/xylS-type" evidence="4">
    <location>
        <begin position="190"/>
        <end position="299"/>
    </location>
</feature>
<keyword evidence="1" id="KW-0805">Transcription regulation</keyword>
<dbReference type="EMBL" id="JBHTKA010000007">
    <property type="protein sequence ID" value="MFD1001168.1"/>
    <property type="molecule type" value="Genomic_DNA"/>
</dbReference>
<proteinExistence type="predicted"/>
<dbReference type="Pfam" id="PF12833">
    <property type="entry name" value="HTH_18"/>
    <property type="match status" value="1"/>
</dbReference>
<gene>
    <name evidence="5" type="ORF">ACFQ21_17705</name>
</gene>